<dbReference type="VEuPathDB" id="FungiDB:CC77DRAFT_621000"/>
<reference evidence="1 2" key="1">
    <citation type="submission" date="2016-05" db="EMBL/GenBank/DDBJ databases">
        <title>Comparative analysis of secretome profiles of manganese(II)-oxidizing ascomycete fungi.</title>
        <authorList>
            <consortium name="DOE Joint Genome Institute"/>
            <person name="Zeiner C.A."/>
            <person name="Purvine S.O."/>
            <person name="Zink E.M."/>
            <person name="Wu S."/>
            <person name="Pasa-Tolic L."/>
            <person name="Chaput D.L."/>
            <person name="Haridas S."/>
            <person name="Grigoriev I.V."/>
            <person name="Santelli C.M."/>
            <person name="Hansel C.M."/>
        </authorList>
    </citation>
    <scope>NUCLEOTIDE SEQUENCE [LARGE SCALE GENOMIC DNA]</scope>
    <source>
        <strain evidence="1 2">SRC1lrK2f</strain>
    </source>
</reference>
<dbReference type="EMBL" id="KV441472">
    <property type="protein sequence ID" value="OAG23729.1"/>
    <property type="molecule type" value="Genomic_DNA"/>
</dbReference>
<evidence type="ECO:0000313" key="2">
    <source>
        <dbReference type="Proteomes" id="UP000077248"/>
    </source>
</evidence>
<dbReference type="KEGG" id="aalt:CC77DRAFT_621000"/>
<organism evidence="1 2">
    <name type="scientific">Alternaria alternata</name>
    <name type="common">Alternaria rot fungus</name>
    <name type="synonym">Torula alternata</name>
    <dbReference type="NCBI Taxonomy" id="5599"/>
    <lineage>
        <taxon>Eukaryota</taxon>
        <taxon>Fungi</taxon>
        <taxon>Dikarya</taxon>
        <taxon>Ascomycota</taxon>
        <taxon>Pezizomycotina</taxon>
        <taxon>Dothideomycetes</taxon>
        <taxon>Pleosporomycetidae</taxon>
        <taxon>Pleosporales</taxon>
        <taxon>Pleosporineae</taxon>
        <taxon>Pleosporaceae</taxon>
        <taxon>Alternaria</taxon>
        <taxon>Alternaria sect. Alternaria</taxon>
        <taxon>Alternaria alternata complex</taxon>
    </lineage>
</organism>
<proteinExistence type="predicted"/>
<keyword evidence="2" id="KW-1185">Reference proteome</keyword>
<name>A0A177DY76_ALTAL</name>
<sequence length="109" mass="11987">MSPALLLDLSVDAICAALHHTCGLRSYHSSMPSLAPTHAHRDTIPFGHNESASHKPTEYSWNLHRCSKAPFWSIKLDTLAILGPIWSSCVTSRPTWPAGYVPPSAIERL</sequence>
<accession>A0A177DY76</accession>
<dbReference type="Proteomes" id="UP000077248">
    <property type="component" value="Unassembled WGS sequence"/>
</dbReference>
<dbReference type="RefSeq" id="XP_018389150.1">
    <property type="nucleotide sequence ID" value="XM_018532488.1"/>
</dbReference>
<evidence type="ECO:0000313" key="1">
    <source>
        <dbReference type="EMBL" id="OAG23729.1"/>
    </source>
</evidence>
<dbReference type="GeneID" id="29118082"/>
<gene>
    <name evidence="1" type="ORF">CC77DRAFT_621000</name>
</gene>
<protein>
    <submittedName>
        <fullName evidence="1">Uncharacterized protein</fullName>
    </submittedName>
</protein>
<dbReference type="AlphaFoldDB" id="A0A177DY76"/>